<dbReference type="OrthoDB" id="4311033at2"/>
<dbReference type="GO" id="GO:0008473">
    <property type="term" value="F:ornithine cyclodeaminase activity"/>
    <property type="evidence" value="ECO:0007669"/>
    <property type="project" value="UniProtKB-EC"/>
</dbReference>
<keyword evidence="1" id="KW-0456">Lyase</keyword>
<organism evidence="1 2">
    <name type="scientific">Corynebacterium testudinoris</name>
    <dbReference type="NCBI Taxonomy" id="136857"/>
    <lineage>
        <taxon>Bacteria</taxon>
        <taxon>Bacillati</taxon>
        <taxon>Actinomycetota</taxon>
        <taxon>Actinomycetes</taxon>
        <taxon>Mycobacteriales</taxon>
        <taxon>Corynebacteriaceae</taxon>
        <taxon>Corynebacterium</taxon>
    </lineage>
</organism>
<dbReference type="Gene3D" id="3.30.1780.10">
    <property type="entry name" value="ornithine cyclodeaminase, domain 1"/>
    <property type="match status" value="1"/>
</dbReference>
<dbReference type="RefSeq" id="WP_047252916.1">
    <property type="nucleotide sequence ID" value="NZ_CP011545.1"/>
</dbReference>
<dbReference type="Proteomes" id="UP000035540">
    <property type="component" value="Chromosome"/>
</dbReference>
<reference evidence="1 2" key="1">
    <citation type="journal article" date="2015" name="Genome Announc.">
        <title>Complete Genome Sequence of the Type Strain Corynebacterium testudinoris DSM 44614, Recovered from Necrotic Lesions in the Mouth of a Tortoise.</title>
        <authorList>
            <person name="Ruckert C."/>
            <person name="Kriete M."/>
            <person name="Jaenicke S."/>
            <person name="Winkler A."/>
            <person name="Tauch A."/>
        </authorList>
    </citation>
    <scope>NUCLEOTIDE SEQUENCE [LARGE SCALE GENOMIC DNA]</scope>
    <source>
        <strain evidence="1 2">DSM 44614</strain>
    </source>
</reference>
<dbReference type="PANTHER" id="PTHR13812:SF19">
    <property type="entry name" value="KETIMINE REDUCTASE MU-CRYSTALLIN"/>
    <property type="match status" value="1"/>
</dbReference>
<sequence length="312" mass="32842">MTSPHSTAPRWITADDISAAVSVQRARQLLEQALLSGFQPATDPARINIPVGDTGHVLLMPSVLSDWTGTKIATVAPDNPSKGAPRIQAIYLLMDADTLTPQALMEGNALTTLRTPAVSAVAVDYLARREPVERMVLFGTGPQALSHISAMAEVREIRELVVCGRDDAKIAATVEAGLAAGIPIARAGGADDVSQADLIVCCTSAATPLFDGSLVPDHAVVVAMGSHEPEARELDSALLSRAQVFVEDHATAMREAGDVIQPINEGVLAEDSLIDLVDLVHGVAEVDPIRPRVFKCVGMSWEDLAVAVGVIN</sequence>
<accession>A0A0G3H715</accession>
<dbReference type="Pfam" id="PF02423">
    <property type="entry name" value="OCD_Mu_crystall"/>
    <property type="match status" value="1"/>
</dbReference>
<reference evidence="2" key="2">
    <citation type="submission" date="2015-05" db="EMBL/GenBank/DDBJ databases">
        <title>Complete genome sequence of Corynebacterium testudinoris DSM 44614, recovered from necrotic lesions in the mouth of a tortoise.</title>
        <authorList>
            <person name="Ruckert C."/>
            <person name="Albersmeier A."/>
            <person name="Winkler A."/>
            <person name="Tauch A."/>
        </authorList>
    </citation>
    <scope>NUCLEOTIDE SEQUENCE [LARGE SCALE GENOMIC DNA]</scope>
    <source>
        <strain evidence="2">DSM 44614</strain>
    </source>
</reference>
<dbReference type="PIRSF" id="PIRSF001439">
    <property type="entry name" value="CryM"/>
    <property type="match status" value="1"/>
</dbReference>
<dbReference type="PATRIC" id="fig|136857.5.peg.1128"/>
<name>A0A0G3H715_9CORY</name>
<keyword evidence="2" id="KW-1185">Reference proteome</keyword>
<proteinExistence type="predicted"/>
<protein>
    <submittedName>
        <fullName evidence="1">Putative ornithine cyclodeaminase, mu-crystallin</fullName>
        <ecNumber evidence="1">4.3.1.12</ecNumber>
    </submittedName>
</protein>
<dbReference type="STRING" id="136857.CTEST_05670"/>
<dbReference type="EMBL" id="CP011545">
    <property type="protein sequence ID" value="AKK08580.1"/>
    <property type="molecule type" value="Genomic_DNA"/>
</dbReference>
<dbReference type="GO" id="GO:0005737">
    <property type="term" value="C:cytoplasm"/>
    <property type="evidence" value="ECO:0007669"/>
    <property type="project" value="TreeGrafter"/>
</dbReference>
<dbReference type="AlphaFoldDB" id="A0A0G3H715"/>
<evidence type="ECO:0000313" key="2">
    <source>
        <dbReference type="Proteomes" id="UP000035540"/>
    </source>
</evidence>
<dbReference type="EC" id="4.3.1.12" evidence="1"/>
<dbReference type="InterPro" id="IPR036291">
    <property type="entry name" value="NAD(P)-bd_dom_sf"/>
</dbReference>
<dbReference type="InterPro" id="IPR023401">
    <property type="entry name" value="ODC_N"/>
</dbReference>
<dbReference type="InterPro" id="IPR003462">
    <property type="entry name" value="ODC_Mu_crystall"/>
</dbReference>
<dbReference type="PANTHER" id="PTHR13812">
    <property type="entry name" value="KETIMINE REDUCTASE MU-CRYSTALLIN"/>
    <property type="match status" value="1"/>
</dbReference>
<dbReference type="SUPFAM" id="SSF51735">
    <property type="entry name" value="NAD(P)-binding Rossmann-fold domains"/>
    <property type="match status" value="1"/>
</dbReference>
<dbReference type="Gene3D" id="3.40.50.720">
    <property type="entry name" value="NAD(P)-binding Rossmann-like Domain"/>
    <property type="match status" value="1"/>
</dbReference>
<gene>
    <name evidence="1" type="ORF">CTEST_05670</name>
</gene>
<evidence type="ECO:0000313" key="1">
    <source>
        <dbReference type="EMBL" id="AKK08580.1"/>
    </source>
</evidence>
<dbReference type="KEGG" id="cted:CTEST_05670"/>